<dbReference type="Pfam" id="PF13205">
    <property type="entry name" value="Big_5"/>
    <property type="match status" value="1"/>
</dbReference>
<feature type="domain" description="Bacterial Ig-like" evidence="4">
    <location>
        <begin position="115"/>
        <end position="211"/>
    </location>
</feature>
<dbReference type="SUPFAM" id="SSF63446">
    <property type="entry name" value="Type I dockerin domain"/>
    <property type="match status" value="1"/>
</dbReference>
<keyword evidence="1" id="KW-0732">Signal</keyword>
<dbReference type="EMBL" id="LAZR01017184">
    <property type="protein sequence ID" value="KKM01481.1"/>
    <property type="molecule type" value="Genomic_DNA"/>
</dbReference>
<evidence type="ECO:0000256" key="2">
    <source>
        <dbReference type="SAM" id="MobiDB-lite"/>
    </source>
</evidence>
<dbReference type="Gene3D" id="2.60.40.1220">
    <property type="match status" value="4"/>
</dbReference>
<dbReference type="AlphaFoldDB" id="A0A0F9J6G9"/>
<dbReference type="InterPro" id="IPR044016">
    <property type="entry name" value="Big_13"/>
</dbReference>
<feature type="domain" description="SbsA Ig-like" evidence="3">
    <location>
        <begin position="324"/>
        <end position="430"/>
    </location>
</feature>
<sequence>VTPVVSGGKVTAIWIDFDELLDATTAEDLNNYALLASGGDAIFGNPNDVDLVAAGRVTDVTYNGVQRVTLTLTPGLDDDAYQLTVVGTASVEDPAGNPLNDGADEVQVIVANNNVATVAIALHPADDTGVPGDGITSDTNLRLQVTVNEAGVIELDYNNDAAVDFTFVMASAGTHTFDALPVFAEGTYTAAVDFTDTAAGLVEDQMALEVDLSGPIVVDIDGGDTAEIIVTFSEPLDPATATDPGNYVLIYAGPNGEIGTGGDDVVVPVVPAYVPGALTVSLATAGGFTEGLYSLTVNGTTSIADRAGNSLGGGADHVEPFYVDEADPYVAATEPVQDEAVVGIPPYVEVVFSEPIDPATIATTDLVLTGAAVTTTILSVVQVTPTTYRFNICPTSCSTTWITGTVNASLLAGAVTDISGRPLVAHAWSFAYTPLTGPQATLDVHSDAVKPEGTTALTILFDEQVQSVVPADVSLTETTLGTIVPDSVVFAGDGLSVTLTFAGGLAAATNDTYTLTVYDTVQNLAGAALDGDANGVAGGDYIKVFSVLMVGDVTGNGLVNVTDLGALASNWQAIGVGWRDGDFTGDGKVNITDLGGLASNWARDITGGIRGADAETTGADAVAPAVPPPGDQALAGPADGAYDGPAADAQAAPAPPIEVDLLAGADQAGASADVEGPRSTALTAAPPRDAALEDPASLEQDPDILALALPALSVLPAAIR</sequence>
<dbReference type="InterPro" id="IPR036439">
    <property type="entry name" value="Dockerin_dom_sf"/>
</dbReference>
<feature type="region of interest" description="Disordered" evidence="2">
    <location>
        <begin position="668"/>
        <end position="697"/>
    </location>
</feature>
<evidence type="ECO:0000256" key="1">
    <source>
        <dbReference type="ARBA" id="ARBA00022729"/>
    </source>
</evidence>
<organism evidence="5">
    <name type="scientific">marine sediment metagenome</name>
    <dbReference type="NCBI Taxonomy" id="412755"/>
    <lineage>
        <taxon>unclassified sequences</taxon>
        <taxon>metagenomes</taxon>
        <taxon>ecological metagenomes</taxon>
    </lineage>
</organism>
<feature type="compositionally biased region" description="Low complexity" evidence="2">
    <location>
        <begin position="631"/>
        <end position="652"/>
    </location>
</feature>
<dbReference type="InterPro" id="IPR032812">
    <property type="entry name" value="SbsA_Ig"/>
</dbReference>
<dbReference type="InterPro" id="IPR014755">
    <property type="entry name" value="Cu-Rt/internalin_Ig-like"/>
</dbReference>
<proteinExistence type="predicted"/>
<dbReference type="GO" id="GO:0000272">
    <property type="term" value="P:polysaccharide catabolic process"/>
    <property type="evidence" value="ECO:0007669"/>
    <property type="project" value="InterPro"/>
</dbReference>
<name>A0A0F9J6G9_9ZZZZ</name>
<feature type="region of interest" description="Disordered" evidence="2">
    <location>
        <begin position="626"/>
        <end position="652"/>
    </location>
</feature>
<evidence type="ECO:0000313" key="5">
    <source>
        <dbReference type="EMBL" id="KKM01481.1"/>
    </source>
</evidence>
<evidence type="ECO:0000259" key="3">
    <source>
        <dbReference type="Pfam" id="PF13205"/>
    </source>
</evidence>
<comment type="caution">
    <text evidence="5">The sequence shown here is derived from an EMBL/GenBank/DDBJ whole genome shotgun (WGS) entry which is preliminary data.</text>
</comment>
<protein>
    <submittedName>
        <fullName evidence="5">Uncharacterized protein</fullName>
    </submittedName>
</protein>
<dbReference type="Pfam" id="PF19077">
    <property type="entry name" value="Big_13"/>
    <property type="match status" value="1"/>
</dbReference>
<accession>A0A0F9J6G9</accession>
<dbReference type="Gene3D" id="1.10.1330.10">
    <property type="entry name" value="Dockerin domain"/>
    <property type="match status" value="1"/>
</dbReference>
<feature type="non-terminal residue" evidence="5">
    <location>
        <position position="1"/>
    </location>
</feature>
<reference evidence="5" key="1">
    <citation type="journal article" date="2015" name="Nature">
        <title>Complex archaea that bridge the gap between prokaryotes and eukaryotes.</title>
        <authorList>
            <person name="Spang A."/>
            <person name="Saw J.H."/>
            <person name="Jorgensen S.L."/>
            <person name="Zaremba-Niedzwiedzka K."/>
            <person name="Martijn J."/>
            <person name="Lind A.E."/>
            <person name="van Eijk R."/>
            <person name="Schleper C."/>
            <person name="Guy L."/>
            <person name="Ettema T.J."/>
        </authorList>
    </citation>
    <scope>NUCLEOTIDE SEQUENCE</scope>
</reference>
<gene>
    <name evidence="5" type="ORF">LCGC14_1793990</name>
</gene>
<evidence type="ECO:0000259" key="4">
    <source>
        <dbReference type="Pfam" id="PF19077"/>
    </source>
</evidence>